<name>A0A8A1M9V5_AJECA</name>
<evidence type="ECO:0000313" key="2">
    <source>
        <dbReference type="EMBL" id="QSS63296.1"/>
    </source>
</evidence>
<gene>
    <name evidence="2" type="ORF">I7I51_00353</name>
</gene>
<organism evidence="2 3">
    <name type="scientific">Ajellomyces capsulatus</name>
    <name type="common">Darling's disease fungus</name>
    <name type="synonym">Histoplasma capsulatum</name>
    <dbReference type="NCBI Taxonomy" id="5037"/>
    <lineage>
        <taxon>Eukaryota</taxon>
        <taxon>Fungi</taxon>
        <taxon>Dikarya</taxon>
        <taxon>Ascomycota</taxon>
        <taxon>Pezizomycotina</taxon>
        <taxon>Eurotiomycetes</taxon>
        <taxon>Eurotiomycetidae</taxon>
        <taxon>Onygenales</taxon>
        <taxon>Ajellomycetaceae</taxon>
        <taxon>Histoplasma</taxon>
    </lineage>
</organism>
<feature type="compositionally biased region" description="Polar residues" evidence="1">
    <location>
        <begin position="15"/>
        <end position="26"/>
    </location>
</feature>
<dbReference type="AlphaFoldDB" id="A0A8A1M9V5"/>
<dbReference type="EMBL" id="CP069114">
    <property type="protein sequence ID" value="QSS63296.1"/>
    <property type="molecule type" value="Genomic_DNA"/>
</dbReference>
<protein>
    <submittedName>
        <fullName evidence="2">Uncharacterized protein</fullName>
    </submittedName>
</protein>
<dbReference type="VEuPathDB" id="FungiDB:I7I51_00353"/>
<sequence length="104" mass="11127">MEEQLIIRGADSRYMPSQGTSEGTTSCCGLARGTEYASAAGVLGERPAPQASSVISSVDLQPPRALRLKIFGTWVKAGKYDSIQSPLLELPEASNRITMALTLR</sequence>
<evidence type="ECO:0000313" key="3">
    <source>
        <dbReference type="Proteomes" id="UP000663671"/>
    </source>
</evidence>
<proteinExistence type="predicted"/>
<feature type="region of interest" description="Disordered" evidence="1">
    <location>
        <begin position="1"/>
        <end position="26"/>
    </location>
</feature>
<accession>A0A8A1M9V5</accession>
<dbReference type="Proteomes" id="UP000663671">
    <property type="component" value="Chromosome 1"/>
</dbReference>
<evidence type="ECO:0000256" key="1">
    <source>
        <dbReference type="SAM" id="MobiDB-lite"/>
    </source>
</evidence>
<reference evidence="2" key="1">
    <citation type="submission" date="2021-01" db="EMBL/GenBank/DDBJ databases">
        <title>Chromosome-level genome assembly of a human fungal pathogen reveals clustering of transcriptionally co-regulated genes.</title>
        <authorList>
            <person name="Voorhies M."/>
            <person name="Cohen S."/>
            <person name="Shea T.P."/>
            <person name="Petrus S."/>
            <person name="Munoz J.F."/>
            <person name="Poplawski S."/>
            <person name="Goldman W.E."/>
            <person name="Michael T."/>
            <person name="Cuomo C.A."/>
            <person name="Sil A."/>
            <person name="Beyhan S."/>
        </authorList>
    </citation>
    <scope>NUCLEOTIDE SEQUENCE</scope>
    <source>
        <strain evidence="2">WU24</strain>
    </source>
</reference>